<proteinExistence type="predicted"/>
<dbReference type="Proteomes" id="UP000011713">
    <property type="component" value="Unassembled WGS sequence"/>
</dbReference>
<organism evidence="2 3">
    <name type="scientific">Hyaloperonospora arabidopsidis (strain Emoy2)</name>
    <name type="common">Downy mildew agent</name>
    <name type="synonym">Peronospora arabidopsidis</name>
    <dbReference type="NCBI Taxonomy" id="559515"/>
    <lineage>
        <taxon>Eukaryota</taxon>
        <taxon>Sar</taxon>
        <taxon>Stramenopiles</taxon>
        <taxon>Oomycota</taxon>
        <taxon>Peronosporomycetes</taxon>
        <taxon>Peronosporales</taxon>
        <taxon>Peronosporaceae</taxon>
        <taxon>Hyaloperonospora</taxon>
    </lineage>
</organism>
<dbReference type="HOGENOM" id="CLU_1167783_0_0_1"/>
<accession>M4BIM7</accession>
<name>M4BIM7_HYAAE</name>
<reference evidence="3" key="1">
    <citation type="journal article" date="2010" name="Science">
        <title>Signatures of adaptation to obligate biotrophy in the Hyaloperonospora arabidopsidis genome.</title>
        <authorList>
            <person name="Baxter L."/>
            <person name="Tripathy S."/>
            <person name="Ishaque N."/>
            <person name="Boot N."/>
            <person name="Cabral A."/>
            <person name="Kemen E."/>
            <person name="Thines M."/>
            <person name="Ah-Fong A."/>
            <person name="Anderson R."/>
            <person name="Badejoko W."/>
            <person name="Bittner-Eddy P."/>
            <person name="Boore J.L."/>
            <person name="Chibucos M.C."/>
            <person name="Coates M."/>
            <person name="Dehal P."/>
            <person name="Delehaunty K."/>
            <person name="Dong S."/>
            <person name="Downton P."/>
            <person name="Dumas B."/>
            <person name="Fabro G."/>
            <person name="Fronick C."/>
            <person name="Fuerstenberg S.I."/>
            <person name="Fulton L."/>
            <person name="Gaulin E."/>
            <person name="Govers F."/>
            <person name="Hughes L."/>
            <person name="Humphray S."/>
            <person name="Jiang R.H."/>
            <person name="Judelson H."/>
            <person name="Kamoun S."/>
            <person name="Kyung K."/>
            <person name="Meijer H."/>
            <person name="Minx P."/>
            <person name="Morris P."/>
            <person name="Nelson J."/>
            <person name="Phuntumart V."/>
            <person name="Qutob D."/>
            <person name="Rehmany A."/>
            <person name="Rougon-Cardoso A."/>
            <person name="Ryden P."/>
            <person name="Torto-Alalibo T."/>
            <person name="Studholme D."/>
            <person name="Wang Y."/>
            <person name="Win J."/>
            <person name="Wood J."/>
            <person name="Clifton S.W."/>
            <person name="Rogers J."/>
            <person name="Van den Ackerveken G."/>
            <person name="Jones J.D."/>
            <person name="McDowell J.M."/>
            <person name="Beynon J."/>
            <person name="Tyler B.M."/>
        </authorList>
    </citation>
    <scope>NUCLEOTIDE SEQUENCE [LARGE SCALE GENOMIC DNA]</scope>
    <source>
        <strain evidence="3">Emoy2</strain>
    </source>
</reference>
<sequence>MYASLGNRNYGPSGSSHLWWTTPCSLTCMCPMIATNEKNFLRACGGGPGHSLKSPGKPTVRKTGEPGFGEADFNLGSRGRTNTGVFCTRRRRREAARLLYILEARSASRIDRFYVCKTWTLTVQQVQVQLPVSFSDHQQITLHVSSKGPPERHRGQPRPVIYPICTSTPTQVHGDLVDELIRMGVGRNVDSRSWDTTVQKCGTNIKRIRIRDNQRLRRMRRRFRIQARTHLLSWRAIL</sequence>
<evidence type="ECO:0000313" key="2">
    <source>
        <dbReference type="EnsemblProtists" id="HpaP806253"/>
    </source>
</evidence>
<evidence type="ECO:0000313" key="3">
    <source>
        <dbReference type="Proteomes" id="UP000011713"/>
    </source>
</evidence>
<keyword evidence="3" id="KW-1185">Reference proteome</keyword>
<dbReference type="EMBL" id="JH598294">
    <property type="status" value="NOT_ANNOTATED_CDS"/>
    <property type="molecule type" value="Genomic_DNA"/>
</dbReference>
<dbReference type="VEuPathDB" id="FungiDB:HpaG806253"/>
<evidence type="ECO:0000256" key="1">
    <source>
        <dbReference type="SAM" id="MobiDB-lite"/>
    </source>
</evidence>
<dbReference type="InParanoid" id="M4BIM7"/>
<feature type="region of interest" description="Disordered" evidence="1">
    <location>
        <begin position="49"/>
        <end position="74"/>
    </location>
</feature>
<protein>
    <submittedName>
        <fullName evidence="2">Uncharacterized protein</fullName>
    </submittedName>
</protein>
<dbReference type="AlphaFoldDB" id="M4BIM7"/>
<reference evidence="2" key="2">
    <citation type="submission" date="2015-06" db="UniProtKB">
        <authorList>
            <consortium name="EnsemblProtists"/>
        </authorList>
    </citation>
    <scope>IDENTIFICATION</scope>
    <source>
        <strain evidence="2">Emoy2</strain>
    </source>
</reference>
<dbReference type="EnsemblProtists" id="HpaT806253">
    <property type="protein sequence ID" value="HpaP806253"/>
    <property type="gene ID" value="HpaG806253"/>
</dbReference>